<dbReference type="RefSeq" id="WP_145194284.1">
    <property type="nucleotide sequence ID" value="NZ_CP036434.1"/>
</dbReference>
<dbReference type="EMBL" id="CP036434">
    <property type="protein sequence ID" value="QDV04843.1"/>
    <property type="molecule type" value="Genomic_DNA"/>
</dbReference>
<organism evidence="1 2">
    <name type="scientific">Saltatorellus ferox</name>
    <dbReference type="NCBI Taxonomy" id="2528018"/>
    <lineage>
        <taxon>Bacteria</taxon>
        <taxon>Pseudomonadati</taxon>
        <taxon>Planctomycetota</taxon>
        <taxon>Planctomycetia</taxon>
        <taxon>Planctomycetia incertae sedis</taxon>
        <taxon>Saltatorellus</taxon>
    </lineage>
</organism>
<evidence type="ECO:0000313" key="2">
    <source>
        <dbReference type="Proteomes" id="UP000320390"/>
    </source>
</evidence>
<dbReference type="SUPFAM" id="SSF49452">
    <property type="entry name" value="Starch-binding domain-like"/>
    <property type="match status" value="1"/>
</dbReference>
<evidence type="ECO:0008006" key="3">
    <source>
        <dbReference type="Google" id="ProtNLM"/>
    </source>
</evidence>
<dbReference type="OrthoDB" id="9800887at2"/>
<dbReference type="Proteomes" id="UP000320390">
    <property type="component" value="Chromosome"/>
</dbReference>
<proteinExistence type="predicted"/>
<evidence type="ECO:0000313" key="1">
    <source>
        <dbReference type="EMBL" id="QDV04843.1"/>
    </source>
</evidence>
<dbReference type="GO" id="GO:0030246">
    <property type="term" value="F:carbohydrate binding"/>
    <property type="evidence" value="ECO:0007669"/>
    <property type="project" value="InterPro"/>
</dbReference>
<gene>
    <name evidence="1" type="ORF">Poly30_03370</name>
</gene>
<protein>
    <recommendedName>
        <fullName evidence="3">Carboxypeptidase regulatory-like domain-containing protein</fullName>
    </recommendedName>
</protein>
<keyword evidence="2" id="KW-1185">Reference proteome</keyword>
<sequence>MRLPALLTDPTLAVDPRWCLLVGELEPMDLVQPQQAYGELWTDDDERALAQPLRWSKDGERFAVFAQHPGSYRFRVVAHAAGVSPMMEVQLVLGESVDVGIVPLDTGYRMEGRATLRSGEPLAGCVLVFEATDPVVQGAGAEGSVLGDRRLEIRTDEEGAFRFSGLVPGDFEVRTKYGPLEVIEGNTVLAGTVGHRIVVEGSLLVVRLIAEKGPVVGIRRLVATPMTPGDARSLSKVLPNLHAIGSQRNSTRLVAVRSDTAYRLLGEDFMGRMYAADWPAGQPGGRHDLDLMPQAVEAGEILIRATGDGVSGEMQTVVTRLTRDGVHVRALEVARETGRGVHLHWLKGLPAGSYELACYLQNGGMLSLEKETYRVDVEAGVVTPVEAAVVTGGQLQIALRPPPGSEETRPALVHIRRRSATGDPNPWRPLLFWMEKGAAGRRRGELPRVRKERVPINSERAVTWAHPPGDYVLRITHPAFEERIVNCRLLAGQADTCEAQLER</sequence>
<accession>A0A518EL83</accession>
<dbReference type="AlphaFoldDB" id="A0A518EL83"/>
<reference evidence="1 2" key="1">
    <citation type="submission" date="2019-02" db="EMBL/GenBank/DDBJ databases">
        <title>Deep-cultivation of Planctomycetes and their phenomic and genomic characterization uncovers novel biology.</title>
        <authorList>
            <person name="Wiegand S."/>
            <person name="Jogler M."/>
            <person name="Boedeker C."/>
            <person name="Pinto D."/>
            <person name="Vollmers J."/>
            <person name="Rivas-Marin E."/>
            <person name="Kohn T."/>
            <person name="Peeters S.H."/>
            <person name="Heuer A."/>
            <person name="Rast P."/>
            <person name="Oberbeckmann S."/>
            <person name="Bunk B."/>
            <person name="Jeske O."/>
            <person name="Meyerdierks A."/>
            <person name="Storesund J.E."/>
            <person name="Kallscheuer N."/>
            <person name="Luecker S."/>
            <person name="Lage O.M."/>
            <person name="Pohl T."/>
            <person name="Merkel B.J."/>
            <person name="Hornburger P."/>
            <person name="Mueller R.-W."/>
            <person name="Bruemmer F."/>
            <person name="Labrenz M."/>
            <person name="Spormann A.M."/>
            <person name="Op den Camp H."/>
            <person name="Overmann J."/>
            <person name="Amann R."/>
            <person name="Jetten M.S.M."/>
            <person name="Mascher T."/>
            <person name="Medema M.H."/>
            <person name="Devos D.P."/>
            <person name="Kaster A.-K."/>
            <person name="Ovreas L."/>
            <person name="Rohde M."/>
            <person name="Galperin M.Y."/>
            <person name="Jogler C."/>
        </authorList>
    </citation>
    <scope>NUCLEOTIDE SEQUENCE [LARGE SCALE GENOMIC DNA]</scope>
    <source>
        <strain evidence="1 2">Poly30</strain>
    </source>
</reference>
<dbReference type="InterPro" id="IPR013784">
    <property type="entry name" value="Carb-bd-like_fold"/>
</dbReference>
<name>A0A518EL83_9BACT</name>